<protein>
    <recommendedName>
        <fullName evidence="4">Retrotransposon Copia-like N-terminal domain-containing protein</fullName>
    </recommendedName>
</protein>
<evidence type="ECO:0008006" key="4">
    <source>
        <dbReference type="Google" id="ProtNLM"/>
    </source>
</evidence>
<dbReference type="PANTHER" id="PTHR47481">
    <property type="match status" value="1"/>
</dbReference>
<name>A0A9R1UWY1_LACSA</name>
<gene>
    <name evidence="2" type="ORF">LSAT_V11C700354490</name>
</gene>
<dbReference type="PANTHER" id="PTHR47481:SF28">
    <property type="entry name" value="RETROTRANSPOSON COPIA-LIKE N-TERMINAL DOMAIN-CONTAINING PROTEIN"/>
    <property type="match status" value="1"/>
</dbReference>
<keyword evidence="3" id="KW-1185">Reference proteome</keyword>
<evidence type="ECO:0000256" key="1">
    <source>
        <dbReference type="SAM" id="MobiDB-lite"/>
    </source>
</evidence>
<accession>A0A9R1UWY1</accession>
<proteinExistence type="predicted"/>
<organism evidence="2 3">
    <name type="scientific">Lactuca sativa</name>
    <name type="common">Garden lettuce</name>
    <dbReference type="NCBI Taxonomy" id="4236"/>
    <lineage>
        <taxon>Eukaryota</taxon>
        <taxon>Viridiplantae</taxon>
        <taxon>Streptophyta</taxon>
        <taxon>Embryophyta</taxon>
        <taxon>Tracheophyta</taxon>
        <taxon>Spermatophyta</taxon>
        <taxon>Magnoliopsida</taxon>
        <taxon>eudicotyledons</taxon>
        <taxon>Gunneridae</taxon>
        <taxon>Pentapetalae</taxon>
        <taxon>asterids</taxon>
        <taxon>campanulids</taxon>
        <taxon>Asterales</taxon>
        <taxon>Asteraceae</taxon>
        <taxon>Cichorioideae</taxon>
        <taxon>Cichorieae</taxon>
        <taxon>Lactucinae</taxon>
        <taxon>Lactuca</taxon>
    </lineage>
</organism>
<reference evidence="2 3" key="1">
    <citation type="journal article" date="2017" name="Nat. Commun.">
        <title>Genome assembly with in vitro proximity ligation data and whole-genome triplication in lettuce.</title>
        <authorList>
            <person name="Reyes-Chin-Wo S."/>
            <person name="Wang Z."/>
            <person name="Yang X."/>
            <person name="Kozik A."/>
            <person name="Arikit S."/>
            <person name="Song C."/>
            <person name="Xia L."/>
            <person name="Froenicke L."/>
            <person name="Lavelle D.O."/>
            <person name="Truco M.J."/>
            <person name="Xia R."/>
            <person name="Zhu S."/>
            <person name="Xu C."/>
            <person name="Xu H."/>
            <person name="Xu X."/>
            <person name="Cox K."/>
            <person name="Korf I."/>
            <person name="Meyers B.C."/>
            <person name="Michelmore R.W."/>
        </authorList>
    </citation>
    <scope>NUCLEOTIDE SEQUENCE [LARGE SCALE GENOMIC DNA]</scope>
    <source>
        <strain evidence="3">cv. Salinas</strain>
        <tissue evidence="2">Seedlings</tissue>
    </source>
</reference>
<sequence length="132" mass="14350">MAFSGASLLAHATSTSGAIALQLPPLTIKLDRDNYCLWRSTVLSALETFDLESLILKSDSPAATYVSSDSDDDAATAPKPNPDYTRWKKQDRFVLLWLKTTLSERALSSIIRATTSFEQGRTQDSVVGVVGP</sequence>
<dbReference type="Proteomes" id="UP000235145">
    <property type="component" value="Unassembled WGS sequence"/>
</dbReference>
<dbReference type="AlphaFoldDB" id="A0A9R1UWY1"/>
<evidence type="ECO:0000313" key="3">
    <source>
        <dbReference type="Proteomes" id="UP000235145"/>
    </source>
</evidence>
<comment type="caution">
    <text evidence="2">The sequence shown here is derived from an EMBL/GenBank/DDBJ whole genome shotgun (WGS) entry which is preliminary data.</text>
</comment>
<evidence type="ECO:0000313" key="2">
    <source>
        <dbReference type="EMBL" id="KAJ0195346.1"/>
    </source>
</evidence>
<dbReference type="EMBL" id="NBSK02000007">
    <property type="protein sequence ID" value="KAJ0195346.1"/>
    <property type="molecule type" value="Genomic_DNA"/>
</dbReference>
<feature type="region of interest" description="Disordered" evidence="1">
    <location>
        <begin position="63"/>
        <end position="83"/>
    </location>
</feature>